<accession>A0ABQ9UBJ4</accession>
<dbReference type="Proteomes" id="UP001266305">
    <property type="component" value="Unassembled WGS sequence"/>
</dbReference>
<feature type="region of interest" description="Disordered" evidence="1">
    <location>
        <begin position="86"/>
        <end position="127"/>
    </location>
</feature>
<name>A0ABQ9UBJ4_SAGOE</name>
<reference evidence="2 3" key="1">
    <citation type="submission" date="2023-05" db="EMBL/GenBank/DDBJ databases">
        <title>B98-5 Cell Line De Novo Hybrid Assembly: An Optical Mapping Approach.</title>
        <authorList>
            <person name="Kananen K."/>
            <person name="Auerbach J.A."/>
            <person name="Kautto E."/>
            <person name="Blachly J.S."/>
        </authorList>
    </citation>
    <scope>NUCLEOTIDE SEQUENCE [LARGE SCALE GENOMIC DNA]</scope>
    <source>
        <strain evidence="2">B95-8</strain>
        <tissue evidence="2">Cell line</tissue>
    </source>
</reference>
<evidence type="ECO:0000313" key="3">
    <source>
        <dbReference type="Proteomes" id="UP001266305"/>
    </source>
</evidence>
<organism evidence="2 3">
    <name type="scientific">Saguinus oedipus</name>
    <name type="common">Cotton-top tamarin</name>
    <name type="synonym">Oedipomidas oedipus</name>
    <dbReference type="NCBI Taxonomy" id="9490"/>
    <lineage>
        <taxon>Eukaryota</taxon>
        <taxon>Metazoa</taxon>
        <taxon>Chordata</taxon>
        <taxon>Craniata</taxon>
        <taxon>Vertebrata</taxon>
        <taxon>Euteleostomi</taxon>
        <taxon>Mammalia</taxon>
        <taxon>Eutheria</taxon>
        <taxon>Euarchontoglires</taxon>
        <taxon>Primates</taxon>
        <taxon>Haplorrhini</taxon>
        <taxon>Platyrrhini</taxon>
        <taxon>Cebidae</taxon>
        <taxon>Callitrichinae</taxon>
        <taxon>Saguinus</taxon>
    </lineage>
</organism>
<keyword evidence="3" id="KW-1185">Reference proteome</keyword>
<sequence>MAQLNQYFDAVKNAQHVEVESIPLPDVPHASSNILIQDIPLPGAQPPSILKENLSLWASNLGSEMKTRCIVLNLLSEVMMMMFLAPDDGYPEDMDEDKHDDSTDDSDTNRSDGESVRHDDGERGNNE</sequence>
<feature type="compositionally biased region" description="Basic and acidic residues" evidence="1">
    <location>
        <begin position="96"/>
        <end position="127"/>
    </location>
</feature>
<proteinExistence type="predicted"/>
<evidence type="ECO:0000256" key="1">
    <source>
        <dbReference type="SAM" id="MobiDB-lite"/>
    </source>
</evidence>
<gene>
    <name evidence="2" type="ORF">P7K49_028206</name>
</gene>
<evidence type="ECO:0000313" key="2">
    <source>
        <dbReference type="EMBL" id="KAK2094468.1"/>
    </source>
</evidence>
<protein>
    <submittedName>
        <fullName evidence="2">Uncharacterized protein</fullName>
    </submittedName>
</protein>
<comment type="caution">
    <text evidence="2">The sequence shown here is derived from an EMBL/GenBank/DDBJ whole genome shotgun (WGS) entry which is preliminary data.</text>
</comment>
<dbReference type="EMBL" id="JASSZA010000014">
    <property type="protein sequence ID" value="KAK2094468.1"/>
    <property type="molecule type" value="Genomic_DNA"/>
</dbReference>